<evidence type="ECO:0000256" key="1">
    <source>
        <dbReference type="SAM" id="SignalP"/>
    </source>
</evidence>
<evidence type="ECO:0000313" key="3">
    <source>
        <dbReference type="Proteomes" id="UP000009010"/>
    </source>
</evidence>
<name>H2IVA8_RAHAC</name>
<evidence type="ECO:0000313" key="2">
    <source>
        <dbReference type="EMBL" id="AEX50637.1"/>
    </source>
</evidence>
<proteinExistence type="predicted"/>
<organism evidence="2 3">
    <name type="scientific">Rahnella aquatilis (strain ATCC 33071 / DSM 4594 / JCM 1683 / NBRC 105701 / NCIMB 13365 / CIP 78.65)</name>
    <dbReference type="NCBI Taxonomy" id="745277"/>
    <lineage>
        <taxon>Bacteria</taxon>
        <taxon>Pseudomonadati</taxon>
        <taxon>Pseudomonadota</taxon>
        <taxon>Gammaproteobacteria</taxon>
        <taxon>Enterobacterales</taxon>
        <taxon>Yersiniaceae</taxon>
        <taxon>Rahnella</taxon>
    </lineage>
</organism>
<dbReference type="KEGG" id="raq:Rahaq2_0711"/>
<keyword evidence="3" id="KW-1185">Reference proteome</keyword>
<keyword evidence="1" id="KW-0732">Signal</keyword>
<dbReference type="PATRIC" id="fig|745277.3.peg.680"/>
<gene>
    <name evidence="2" type="ordered locus">Rahaq2_0711</name>
</gene>
<accession>H2IVA8</accession>
<dbReference type="Proteomes" id="UP000009010">
    <property type="component" value="Chromosome"/>
</dbReference>
<feature type="signal peptide" evidence="1">
    <location>
        <begin position="1"/>
        <end position="19"/>
    </location>
</feature>
<sequence length="239" mass="24848">MKIKLLTLSLVLFVHAACAGDGIKTIDLNFTGTVIQPSCMITFQNGGSTQNVNFGAVNVSDIRYFKNNEVDNMYTYSKTIDSPLFGIKIRGCLPGNISTDSSGKQFTLSIAAGAGSQWISSSADNQNYMGGGLSPTSGATDYAAKVLVPATFPAQVSPTSWKTLTASGINGRNYPDEGNMGVISDMPIAFSDLITSGTGSDQSWELPMKVALGMAGAGSGSGENAGAFSVSAILTVSYF</sequence>
<dbReference type="OrthoDB" id="9984702at2"/>
<dbReference type="InterPro" id="IPR036937">
    <property type="entry name" value="Adhesion_dom_fimbrial_sf"/>
</dbReference>
<dbReference type="EMBL" id="CP003244">
    <property type="protein sequence ID" value="AEX50637.1"/>
    <property type="molecule type" value="Genomic_DNA"/>
</dbReference>
<dbReference type="AlphaFoldDB" id="H2IVA8"/>
<reference evidence="2 3" key="1">
    <citation type="journal article" date="2012" name="J. Bacteriol.">
        <title>Complete Genome Sequence of Rahnella aquatilis CIP 78.65.</title>
        <authorList>
            <person name="Martinez R.J."/>
            <person name="Bruce D."/>
            <person name="Detter C."/>
            <person name="Goodwin L.A."/>
            <person name="Han J."/>
            <person name="Han C.S."/>
            <person name="Held B."/>
            <person name="Land M.L."/>
            <person name="Mikhailova N."/>
            <person name="Nolan M."/>
            <person name="Pennacchio L."/>
            <person name="Pitluck S."/>
            <person name="Tapia R."/>
            <person name="Woyke T."/>
            <person name="Sobecky P.A."/>
        </authorList>
    </citation>
    <scope>NUCLEOTIDE SEQUENCE [LARGE SCALE GENOMIC DNA]</scope>
    <source>
        <strain evidence="3">ATCC 33071 / DSM 4594 / JCM 1683 / NBRC 105701 / NCIMB 13365 / CIP 78.65</strain>
    </source>
</reference>
<dbReference type="GO" id="GO:0007155">
    <property type="term" value="P:cell adhesion"/>
    <property type="evidence" value="ECO:0007669"/>
    <property type="project" value="InterPro"/>
</dbReference>
<dbReference type="Gene3D" id="2.60.40.1090">
    <property type="entry name" value="Fimbrial-type adhesion domain"/>
    <property type="match status" value="1"/>
</dbReference>
<dbReference type="GO" id="GO:0009289">
    <property type="term" value="C:pilus"/>
    <property type="evidence" value="ECO:0007669"/>
    <property type="project" value="InterPro"/>
</dbReference>
<protein>
    <recommendedName>
        <fullName evidence="4">P pilus assembly protein, pilin FimA</fullName>
    </recommendedName>
</protein>
<dbReference type="HOGENOM" id="CLU_1160315_0_0_6"/>
<reference evidence="3" key="2">
    <citation type="submission" date="2012-01" db="EMBL/GenBank/DDBJ databases">
        <title>Complete sequence of chromosome of Rahnella aquatilis CIP 78.65.</title>
        <authorList>
            <person name="Lucas S."/>
            <person name="Han J."/>
            <person name="Lapidus A."/>
            <person name="Cheng J.-F."/>
            <person name="Goodwin L."/>
            <person name="Pitluck S."/>
            <person name="Peters L."/>
            <person name="Ovchinnikova G."/>
            <person name="Held B."/>
            <person name="Detter J.C."/>
            <person name="Han C."/>
            <person name="Tapia R."/>
            <person name="Land M."/>
            <person name="Hauser L."/>
            <person name="Kyrpides N."/>
            <person name="Ivanova N."/>
            <person name="Pagani I."/>
            <person name="Sobecky P."/>
            <person name="Martinez R."/>
            <person name="Woyke T."/>
        </authorList>
    </citation>
    <scope>NUCLEOTIDE SEQUENCE [LARGE SCALE GENOMIC DNA]</scope>
    <source>
        <strain evidence="3">ATCC 33071 / DSM 4594 / JCM 1683 / NBRC 105701 / NCIMB 13365 / CIP 78.65</strain>
    </source>
</reference>
<feature type="chain" id="PRO_5003562807" description="P pilus assembly protein, pilin FimA" evidence="1">
    <location>
        <begin position="20"/>
        <end position="239"/>
    </location>
</feature>
<dbReference type="STRING" id="745277.Rahaq2_0711"/>
<evidence type="ECO:0008006" key="4">
    <source>
        <dbReference type="Google" id="ProtNLM"/>
    </source>
</evidence>
<dbReference type="RefSeq" id="WP_015695915.1">
    <property type="nucleotide sequence ID" value="NC_016818.1"/>
</dbReference>